<reference evidence="2" key="1">
    <citation type="submission" date="2016-03" db="EMBL/GenBank/DDBJ databases">
        <title>The evolution of Pseudomonas syringae pv. actinidiae in New Zealand.</title>
        <authorList>
            <person name="Taiaroa G."/>
            <person name="Poulter R.T.M."/>
            <person name="Lamont I."/>
            <person name="Stockwell P."/>
            <person name="Butler M.I."/>
        </authorList>
    </citation>
    <scope>NUCLEOTIDE SEQUENCE</scope>
    <source>
        <strain evidence="2">RT849</strain>
    </source>
</reference>
<name>A0A2P0QIF4_PSESF</name>
<sequence>MLEHGHPWVAIFMPTDQGTPQRYTWHLANSKHPEANVSNHKIYLLLILMSVGTLAGAAMCIYFGLYKVNKSDPEKERRALAIYHHVYRDVGHNAGDISHILTDHYSGHFKRFAYSLATCALCFSIAIYIVW</sequence>
<keyword evidence="1" id="KW-1133">Transmembrane helix</keyword>
<dbReference type="EMBL" id="KX009065">
    <property type="protein sequence ID" value="ARO45379.1"/>
    <property type="molecule type" value="Genomic_DNA"/>
</dbReference>
<dbReference type="RefSeq" id="WP_058432256.1">
    <property type="nucleotide sequence ID" value="NZ_CP017009.1"/>
</dbReference>
<accession>A0A2P0QIF4</accession>
<dbReference type="AlphaFoldDB" id="A0A2P0QIF4"/>
<organism evidence="2">
    <name type="scientific">Pseudomonas syringae pv. actinidiae</name>
    <dbReference type="NCBI Taxonomy" id="103796"/>
    <lineage>
        <taxon>Bacteria</taxon>
        <taxon>Pseudomonadati</taxon>
        <taxon>Pseudomonadota</taxon>
        <taxon>Gammaproteobacteria</taxon>
        <taxon>Pseudomonadales</taxon>
        <taxon>Pseudomonadaceae</taxon>
        <taxon>Pseudomonas</taxon>
        <taxon>Pseudomonas syringae</taxon>
    </lineage>
</organism>
<feature type="transmembrane region" description="Helical" evidence="1">
    <location>
        <begin position="112"/>
        <end position="130"/>
    </location>
</feature>
<evidence type="ECO:0000256" key="1">
    <source>
        <dbReference type="SAM" id="Phobius"/>
    </source>
</evidence>
<evidence type="ECO:0000313" key="2">
    <source>
        <dbReference type="EMBL" id="ARO45379.1"/>
    </source>
</evidence>
<protein>
    <submittedName>
        <fullName evidence="2">Uncharacterized protein</fullName>
    </submittedName>
</protein>
<keyword evidence="1" id="KW-0812">Transmembrane</keyword>
<feature type="transmembrane region" description="Helical" evidence="1">
    <location>
        <begin position="42"/>
        <end position="65"/>
    </location>
</feature>
<keyword evidence="1" id="KW-0472">Membrane</keyword>
<proteinExistence type="predicted"/>